<keyword evidence="2" id="KW-0472">Membrane</keyword>
<evidence type="ECO:0000313" key="4">
    <source>
        <dbReference type="Proteomes" id="UP000308549"/>
    </source>
</evidence>
<keyword evidence="2" id="KW-1133">Transmembrane helix</keyword>
<feature type="transmembrane region" description="Helical" evidence="2">
    <location>
        <begin position="27"/>
        <end position="46"/>
    </location>
</feature>
<name>A0A4V5N311_9PEZI</name>
<evidence type="ECO:0000256" key="1">
    <source>
        <dbReference type="SAM" id="MobiDB-lite"/>
    </source>
</evidence>
<gene>
    <name evidence="3" type="ORF">B0A50_08508</name>
</gene>
<dbReference type="EMBL" id="NAJL01000097">
    <property type="protein sequence ID" value="TKA21839.1"/>
    <property type="molecule type" value="Genomic_DNA"/>
</dbReference>
<evidence type="ECO:0000313" key="3">
    <source>
        <dbReference type="EMBL" id="TKA21839.1"/>
    </source>
</evidence>
<comment type="caution">
    <text evidence="3">The sequence shown here is derived from an EMBL/GenBank/DDBJ whole genome shotgun (WGS) entry which is preliminary data.</text>
</comment>
<dbReference type="Proteomes" id="UP000308549">
    <property type="component" value="Unassembled WGS sequence"/>
</dbReference>
<evidence type="ECO:0000256" key="2">
    <source>
        <dbReference type="SAM" id="Phobius"/>
    </source>
</evidence>
<sequence>MTTAQKHSLISQSHHFIFTTMDTSTNISMVNATAIALIVGLSLWWLTRGCQLWFHSPESPSLVEAFFRREVISRASERLALAYIGPEYRELMAIRKMSNDITASELDREGNFLSDQAERLRRVLEYILRMDYGMEPFADCLNLCDYRIIAGHINDMQLRHALNLDWVPWCEKIKITVVDPAIELGLPAYVALRMLNRFAVNHTDDQKYGGCHDYIRQRWGPSCLGRKVDTDLHVTIAAIVPWCKEKTRSELWKRADALLDELSLSDDETQSKAGEADEASVAEEQERRTADDVCTTCPSEVSPPPDFYDKRGVLRGLWTGVKALFTAPGPRPKRRGLTRMEVEERGGMVLALDPRITSHYGIENHEDVTNLREYLTIAGHV</sequence>
<accession>A0A4V5N311</accession>
<organism evidence="3 4">
    <name type="scientific">Salinomyces thailandicus</name>
    <dbReference type="NCBI Taxonomy" id="706561"/>
    <lineage>
        <taxon>Eukaryota</taxon>
        <taxon>Fungi</taxon>
        <taxon>Dikarya</taxon>
        <taxon>Ascomycota</taxon>
        <taxon>Pezizomycotina</taxon>
        <taxon>Dothideomycetes</taxon>
        <taxon>Dothideomycetidae</taxon>
        <taxon>Mycosphaerellales</taxon>
        <taxon>Teratosphaeriaceae</taxon>
        <taxon>Salinomyces</taxon>
    </lineage>
</organism>
<protein>
    <submittedName>
        <fullName evidence="3">Uncharacterized protein</fullName>
    </submittedName>
</protein>
<proteinExistence type="predicted"/>
<feature type="region of interest" description="Disordered" evidence="1">
    <location>
        <begin position="266"/>
        <end position="297"/>
    </location>
</feature>
<keyword evidence="4" id="KW-1185">Reference proteome</keyword>
<keyword evidence="2" id="KW-0812">Transmembrane</keyword>
<dbReference type="AlphaFoldDB" id="A0A4V5N311"/>
<reference evidence="3 4" key="1">
    <citation type="submission" date="2017-03" db="EMBL/GenBank/DDBJ databases">
        <title>Genomes of endolithic fungi from Antarctica.</title>
        <authorList>
            <person name="Coleine C."/>
            <person name="Masonjones S."/>
            <person name="Stajich J.E."/>
        </authorList>
    </citation>
    <scope>NUCLEOTIDE SEQUENCE [LARGE SCALE GENOMIC DNA]</scope>
    <source>
        <strain evidence="3 4">CCFEE 6315</strain>
    </source>
</reference>